<sequence length="217" mass="23649">MMEIDKRGIKSPKTASISADIVMPQQLQGVEGVTGTEIDRENIKCKESVNEKCEELKGGTCKSTCMALIETGPVILESFTTKSADGVNVNGPAILDLGPVHYEPTATILTDGLTDNGLDHLSRQVENRITCKVIAKFHRFGDLRKVEKEVEKHPAIYGGKRNIEKVGKVHSSLHKKLRNEEKDKLVPVECELGSSSSAKVTNILVSPGEVEDIEATL</sequence>
<evidence type="ECO:0000313" key="1">
    <source>
        <dbReference type="EMBL" id="KAK0588837.1"/>
    </source>
</evidence>
<comment type="caution">
    <text evidence="1">The sequence shown here is derived from an EMBL/GenBank/DDBJ whole genome shotgun (WGS) entry which is preliminary data.</text>
</comment>
<gene>
    <name evidence="1" type="ORF">LWI29_006076</name>
</gene>
<proteinExistence type="predicted"/>
<dbReference type="EMBL" id="JAUESC010000381">
    <property type="protein sequence ID" value="KAK0588837.1"/>
    <property type="molecule type" value="Genomic_DNA"/>
</dbReference>
<dbReference type="AlphaFoldDB" id="A0AA39VQN2"/>
<dbReference type="Proteomes" id="UP001168877">
    <property type="component" value="Unassembled WGS sequence"/>
</dbReference>
<protein>
    <submittedName>
        <fullName evidence="1">Uncharacterized protein</fullName>
    </submittedName>
</protein>
<name>A0AA39VQN2_ACESA</name>
<evidence type="ECO:0000313" key="2">
    <source>
        <dbReference type="Proteomes" id="UP001168877"/>
    </source>
</evidence>
<organism evidence="1 2">
    <name type="scientific">Acer saccharum</name>
    <name type="common">Sugar maple</name>
    <dbReference type="NCBI Taxonomy" id="4024"/>
    <lineage>
        <taxon>Eukaryota</taxon>
        <taxon>Viridiplantae</taxon>
        <taxon>Streptophyta</taxon>
        <taxon>Embryophyta</taxon>
        <taxon>Tracheophyta</taxon>
        <taxon>Spermatophyta</taxon>
        <taxon>Magnoliopsida</taxon>
        <taxon>eudicotyledons</taxon>
        <taxon>Gunneridae</taxon>
        <taxon>Pentapetalae</taxon>
        <taxon>rosids</taxon>
        <taxon>malvids</taxon>
        <taxon>Sapindales</taxon>
        <taxon>Sapindaceae</taxon>
        <taxon>Hippocastanoideae</taxon>
        <taxon>Acereae</taxon>
        <taxon>Acer</taxon>
    </lineage>
</organism>
<reference evidence="1" key="2">
    <citation type="submission" date="2023-06" db="EMBL/GenBank/DDBJ databases">
        <authorList>
            <person name="Swenson N.G."/>
            <person name="Wegrzyn J.L."/>
            <person name="Mcevoy S.L."/>
        </authorList>
    </citation>
    <scope>NUCLEOTIDE SEQUENCE</scope>
    <source>
        <strain evidence="1">NS2018</strain>
        <tissue evidence="1">Leaf</tissue>
    </source>
</reference>
<reference evidence="1" key="1">
    <citation type="journal article" date="2022" name="Plant J.">
        <title>Strategies of tolerance reflected in two North American maple genomes.</title>
        <authorList>
            <person name="McEvoy S.L."/>
            <person name="Sezen U.U."/>
            <person name="Trouern-Trend A."/>
            <person name="McMahon S.M."/>
            <person name="Schaberg P.G."/>
            <person name="Yang J."/>
            <person name="Wegrzyn J.L."/>
            <person name="Swenson N.G."/>
        </authorList>
    </citation>
    <scope>NUCLEOTIDE SEQUENCE</scope>
    <source>
        <strain evidence="1">NS2018</strain>
    </source>
</reference>
<accession>A0AA39VQN2</accession>
<keyword evidence="2" id="KW-1185">Reference proteome</keyword>